<dbReference type="Gene3D" id="1.20.870.10">
    <property type="entry name" value="Son of sevenless (SoS) protein Chain: S domain 1"/>
    <property type="match status" value="1"/>
</dbReference>
<feature type="region of interest" description="Disordered" evidence="3">
    <location>
        <begin position="159"/>
        <end position="273"/>
    </location>
</feature>
<feature type="region of interest" description="Disordered" evidence="3">
    <location>
        <begin position="1235"/>
        <end position="1254"/>
    </location>
</feature>
<dbReference type="SMART" id="SM00147">
    <property type="entry name" value="RasGEF"/>
    <property type="match status" value="1"/>
</dbReference>
<dbReference type="SUPFAM" id="SSF48366">
    <property type="entry name" value="Ras GEF"/>
    <property type="match status" value="1"/>
</dbReference>
<dbReference type="InterPro" id="IPR008937">
    <property type="entry name" value="Ras-like_GEF"/>
</dbReference>
<dbReference type="InterPro" id="IPR000651">
    <property type="entry name" value="Ras-like_Gua-exchang_fac_N"/>
</dbReference>
<feature type="compositionally biased region" description="Polar residues" evidence="3">
    <location>
        <begin position="228"/>
        <end position="241"/>
    </location>
</feature>
<feature type="domain" description="Ras-GEF" evidence="4">
    <location>
        <begin position="1268"/>
        <end position="1589"/>
    </location>
</feature>
<reference evidence="6" key="2">
    <citation type="journal article" date="2020" name="Nat. Commun.">
        <title>Large-scale genome sequencing of mycorrhizal fungi provides insights into the early evolution of symbiotic traits.</title>
        <authorList>
            <person name="Miyauchi S."/>
            <person name="Kiss E."/>
            <person name="Kuo A."/>
            <person name="Drula E."/>
            <person name="Kohler A."/>
            <person name="Sanchez-Garcia M."/>
            <person name="Morin E."/>
            <person name="Andreopoulos B."/>
            <person name="Barry K.W."/>
            <person name="Bonito G."/>
            <person name="Buee M."/>
            <person name="Carver A."/>
            <person name="Chen C."/>
            <person name="Cichocki N."/>
            <person name="Clum A."/>
            <person name="Culley D."/>
            <person name="Crous P.W."/>
            <person name="Fauchery L."/>
            <person name="Girlanda M."/>
            <person name="Hayes R.D."/>
            <person name="Keri Z."/>
            <person name="LaButti K."/>
            <person name="Lipzen A."/>
            <person name="Lombard V."/>
            <person name="Magnuson J."/>
            <person name="Maillard F."/>
            <person name="Murat C."/>
            <person name="Nolan M."/>
            <person name="Ohm R.A."/>
            <person name="Pangilinan J."/>
            <person name="Pereira M.F."/>
            <person name="Perotto S."/>
            <person name="Peter M."/>
            <person name="Pfister S."/>
            <person name="Riley R."/>
            <person name="Sitrit Y."/>
            <person name="Stielow J.B."/>
            <person name="Szollosi G."/>
            <person name="Zifcakova L."/>
            <person name="Stursova M."/>
            <person name="Spatafora J.W."/>
            <person name="Tedersoo L."/>
            <person name="Vaario L.M."/>
            <person name="Yamada A."/>
            <person name="Yan M."/>
            <person name="Wang P."/>
            <person name="Xu J."/>
            <person name="Bruns T."/>
            <person name="Baldrian P."/>
            <person name="Vilgalys R."/>
            <person name="Dunand C."/>
            <person name="Henrissat B."/>
            <person name="Grigoriev I.V."/>
            <person name="Hibbett D."/>
            <person name="Nagy L.G."/>
            <person name="Martin F.M."/>
        </authorList>
    </citation>
    <scope>NUCLEOTIDE SEQUENCE</scope>
    <source>
        <strain evidence="6">Prilba</strain>
    </source>
</reference>
<feature type="region of interest" description="Disordered" evidence="3">
    <location>
        <begin position="1"/>
        <end position="61"/>
    </location>
</feature>
<feature type="compositionally biased region" description="Polar residues" evidence="3">
    <location>
        <begin position="394"/>
        <end position="404"/>
    </location>
</feature>
<accession>A0A9P5TEP5</accession>
<evidence type="ECO:0000256" key="1">
    <source>
        <dbReference type="ARBA" id="ARBA00022658"/>
    </source>
</evidence>
<evidence type="ECO:0000256" key="3">
    <source>
        <dbReference type="SAM" id="MobiDB-lite"/>
    </source>
</evidence>
<dbReference type="GO" id="GO:0005886">
    <property type="term" value="C:plasma membrane"/>
    <property type="evidence" value="ECO:0007669"/>
    <property type="project" value="TreeGrafter"/>
</dbReference>
<dbReference type="InterPro" id="IPR023578">
    <property type="entry name" value="Ras_GEF_dom_sf"/>
</dbReference>
<feature type="compositionally biased region" description="Polar residues" evidence="3">
    <location>
        <begin position="704"/>
        <end position="723"/>
    </location>
</feature>
<evidence type="ECO:0000259" key="5">
    <source>
        <dbReference type="PROSITE" id="PS50212"/>
    </source>
</evidence>
<protein>
    <recommendedName>
        <fullName evidence="8">Ras GEF</fullName>
    </recommendedName>
</protein>
<dbReference type="Gene3D" id="1.10.840.10">
    <property type="entry name" value="Ras guanine-nucleotide exchange factors catalytic domain"/>
    <property type="match status" value="1"/>
</dbReference>
<feature type="compositionally biased region" description="Low complexity" evidence="3">
    <location>
        <begin position="1190"/>
        <end position="1202"/>
    </location>
</feature>
<dbReference type="Proteomes" id="UP000759537">
    <property type="component" value="Unassembled WGS sequence"/>
</dbReference>
<feature type="region of interest" description="Disordered" evidence="3">
    <location>
        <begin position="888"/>
        <end position="969"/>
    </location>
</feature>
<dbReference type="PANTHER" id="PTHR23113">
    <property type="entry name" value="GUANINE NUCLEOTIDE EXCHANGE FACTOR"/>
    <property type="match status" value="1"/>
</dbReference>
<dbReference type="EMBL" id="WHVB01000001">
    <property type="protein sequence ID" value="KAF8487461.1"/>
    <property type="molecule type" value="Genomic_DNA"/>
</dbReference>
<feature type="compositionally biased region" description="Low complexity" evidence="3">
    <location>
        <begin position="936"/>
        <end position="946"/>
    </location>
</feature>
<feature type="compositionally biased region" description="Polar residues" evidence="3">
    <location>
        <begin position="173"/>
        <end position="190"/>
    </location>
</feature>
<evidence type="ECO:0000256" key="2">
    <source>
        <dbReference type="PROSITE-ProRule" id="PRU00168"/>
    </source>
</evidence>
<dbReference type="CDD" id="cd06224">
    <property type="entry name" value="REM"/>
    <property type="match status" value="1"/>
</dbReference>
<comment type="caution">
    <text evidence="6">The sequence shown here is derived from an EMBL/GenBank/DDBJ whole genome shotgun (WGS) entry which is preliminary data.</text>
</comment>
<proteinExistence type="predicted"/>
<evidence type="ECO:0000259" key="4">
    <source>
        <dbReference type="PROSITE" id="PS50009"/>
    </source>
</evidence>
<feature type="region of interest" description="Disordered" evidence="3">
    <location>
        <begin position="998"/>
        <end position="1017"/>
    </location>
</feature>
<dbReference type="OrthoDB" id="10254377at2759"/>
<feature type="region of interest" description="Disordered" evidence="3">
    <location>
        <begin position="1038"/>
        <end position="1057"/>
    </location>
</feature>
<feature type="compositionally biased region" description="Acidic residues" evidence="3">
    <location>
        <begin position="1143"/>
        <end position="1153"/>
    </location>
</feature>
<dbReference type="GO" id="GO:0007265">
    <property type="term" value="P:Ras protein signal transduction"/>
    <property type="evidence" value="ECO:0007669"/>
    <property type="project" value="TreeGrafter"/>
</dbReference>
<organism evidence="6 7">
    <name type="scientific">Russula ochroleuca</name>
    <dbReference type="NCBI Taxonomy" id="152965"/>
    <lineage>
        <taxon>Eukaryota</taxon>
        <taxon>Fungi</taxon>
        <taxon>Dikarya</taxon>
        <taxon>Basidiomycota</taxon>
        <taxon>Agaricomycotina</taxon>
        <taxon>Agaricomycetes</taxon>
        <taxon>Russulales</taxon>
        <taxon>Russulaceae</taxon>
        <taxon>Russula</taxon>
    </lineage>
</organism>
<keyword evidence="7" id="KW-1185">Reference proteome</keyword>
<dbReference type="GO" id="GO:0005085">
    <property type="term" value="F:guanyl-nucleotide exchange factor activity"/>
    <property type="evidence" value="ECO:0007669"/>
    <property type="project" value="UniProtKB-KW"/>
</dbReference>
<feature type="compositionally biased region" description="Low complexity" evidence="3">
    <location>
        <begin position="1158"/>
        <end position="1183"/>
    </location>
</feature>
<reference evidence="6" key="1">
    <citation type="submission" date="2019-10" db="EMBL/GenBank/DDBJ databases">
        <authorList>
            <consortium name="DOE Joint Genome Institute"/>
            <person name="Kuo A."/>
            <person name="Miyauchi S."/>
            <person name="Kiss E."/>
            <person name="Drula E."/>
            <person name="Kohler A."/>
            <person name="Sanchez-Garcia M."/>
            <person name="Andreopoulos B."/>
            <person name="Barry K.W."/>
            <person name="Bonito G."/>
            <person name="Buee M."/>
            <person name="Carver A."/>
            <person name="Chen C."/>
            <person name="Cichocki N."/>
            <person name="Clum A."/>
            <person name="Culley D."/>
            <person name="Crous P.W."/>
            <person name="Fauchery L."/>
            <person name="Girlanda M."/>
            <person name="Hayes R."/>
            <person name="Keri Z."/>
            <person name="LaButti K."/>
            <person name="Lipzen A."/>
            <person name="Lombard V."/>
            <person name="Magnuson J."/>
            <person name="Maillard F."/>
            <person name="Morin E."/>
            <person name="Murat C."/>
            <person name="Nolan M."/>
            <person name="Ohm R."/>
            <person name="Pangilinan J."/>
            <person name="Pereira M."/>
            <person name="Perotto S."/>
            <person name="Peter M."/>
            <person name="Riley R."/>
            <person name="Sitrit Y."/>
            <person name="Stielow B."/>
            <person name="Szollosi G."/>
            <person name="Zifcakova L."/>
            <person name="Stursova M."/>
            <person name="Spatafora J.W."/>
            <person name="Tedersoo L."/>
            <person name="Vaario L.-M."/>
            <person name="Yamada A."/>
            <person name="Yan M."/>
            <person name="Wang P."/>
            <person name="Xu J."/>
            <person name="Bruns T."/>
            <person name="Baldrian P."/>
            <person name="Vilgalys R."/>
            <person name="Henrissat B."/>
            <person name="Grigoriev I.V."/>
            <person name="Hibbett D."/>
            <person name="Nagy L.G."/>
            <person name="Martin F.M."/>
        </authorList>
    </citation>
    <scope>NUCLEOTIDE SEQUENCE</scope>
    <source>
        <strain evidence="6">Prilba</strain>
    </source>
</reference>
<dbReference type="PANTHER" id="PTHR23113:SF363">
    <property type="entry name" value="PROTEIN SON OF SEVENLESS"/>
    <property type="match status" value="1"/>
</dbReference>
<name>A0A9P5TEP5_9AGAM</name>
<dbReference type="Pfam" id="PF00617">
    <property type="entry name" value="RasGEF"/>
    <property type="match status" value="1"/>
</dbReference>
<feature type="domain" description="N-terminal Ras-GEF" evidence="5">
    <location>
        <begin position="560"/>
        <end position="685"/>
    </location>
</feature>
<feature type="region of interest" description="Disordered" evidence="3">
    <location>
        <begin position="394"/>
        <end position="426"/>
    </location>
</feature>
<dbReference type="Pfam" id="PF00618">
    <property type="entry name" value="RasGEF_N"/>
    <property type="match status" value="1"/>
</dbReference>
<dbReference type="InterPro" id="IPR036964">
    <property type="entry name" value="RASGEF_cat_dom_sf"/>
</dbReference>
<evidence type="ECO:0008006" key="8">
    <source>
        <dbReference type="Google" id="ProtNLM"/>
    </source>
</evidence>
<feature type="region of interest" description="Disordered" evidence="3">
    <location>
        <begin position="1139"/>
        <end position="1218"/>
    </location>
</feature>
<feature type="region of interest" description="Disordered" evidence="3">
    <location>
        <begin position="692"/>
        <end position="723"/>
    </location>
</feature>
<keyword evidence="1 2" id="KW-0344">Guanine-nucleotide releasing factor</keyword>
<feature type="compositionally biased region" description="Low complexity" evidence="3">
    <location>
        <begin position="1048"/>
        <end position="1057"/>
    </location>
</feature>
<sequence length="1589" mass="172582">MSQPPAPRLSADDDDDDTSHVSTPVLTHPPSSPLLPASLLPSGSTSSESTRPTSVLPGSAHLRLPIPTPSANLSQTSFTFVDVSEDGSGVDFNDLPPEVTSADISIAPDGSFVETSCGPAAHELKKRYDRFIKIDKDNRSPYAITAFVNQHGKQMYRVGHRGQSAPAADAEQRTTMQLEQPPSSPDSRQGQARRRSHALTVRSERNASRKSRMSMHALLPGTMFPSVASRSGDTTASTRSQPLRKLRRARSNPQISVDPLPLPPAPGRGHSQSVTAADIPRLPIYSTPSEPVPMLSAPILRDGFADVMRWDAESGPSSPISSYSHSHSHGSEFAPSIGPFNPFGSGVSFESPALPKSSSDYLHVPLLREMQSFESGMTARADAPLRIATTSGLAPMSSLTTGDSSVADEAPFFPPGLDPLDSEDSGPLPLVSEEDTEAAQLSPACSSSTFFSLPRLKYSDPAYLPMEETTVHTRYSSEVFDVLQTYRGLPVLERLLDDPADTAVIKMTLTAEDNAAPRNDPRFVIWGTIAPEPRADESQTSRRSSSEFVHLRITTDGPERERVLVAATIERWLAQLTSALDYDELLVFFLTYRSYISALDLCHLLTCRFHWALGRSASGGDEMVRRVVRVRTFVAIRYWLLTFFAVDFVPNRELRLLLASWLNTLRRDPILKKHTDATSIVRKLMSVARDAKEAYSQRPRASISKPSSGTGTPNGASRKSSSGIDEDLDLDFIAEPTSPPGNLSFGKAKGATGADGAAMIQQPLHRAILEHRPSLSASVSTTAVLPSHHPSALSRALANTVGRLGRWKRALNSSSRHAGKPGSTVISAFDLELNPEVDFLHAHGGMEQYLNIGTPRVPMSVTPPLPPIVSSFHNSLDPPSSLEILHPTRPFSPPVADIADANESEPIPPDALPSRNLPSRNSLTDTEETAGVAQGALLSTTSLAKSSLRDSRVSTSSTSSSSSYGMPVAPQSTFRYRRSGQDRSWQLDVVSIDDLDFSDTSSDTSEAPVAQPGLRRLPRRLPLRRDFEFVNRNRESVSSMGFASQDESGASASNSRRSSAVSGVLETALGNTIQQWQVNALIDSLSEDEDDGDVEDALRRLEGQMNPQKQRAKETKVDNWVRTIRDRLAAGDYGAEAPRYLSDEEASEAEMGEDAGTRGSVSFSAVSSPSRPGSPASVRRVSSFGLIMDSSTPTPGPGQSSQLAPAPTTLSRSAVDHRPAVEDVLPPEILKGRLTAPAPVPTAPVKLPSTPARTRTTDNRRSWVLGVPTVALAIHFSMIDRELFLAIKFEELVSDDWRSPEAAQAANVLDWGQFLKDRARLKAQGVEGYPTSALVAARARFNLLTNFVVSEIVDTLPAERASLAAKFIRVAWKCFQLNSFNTLVAIVAGLRSELVSRAMKRGWDRVNVYNLRILKDLTSFADPADDFKHIRRAVAQLADPKLATGASEEATSVRSSARGRLDGKAATGVPFLGIYLAPLQRVYRLPDLIDPTAPTELVSIEPVSGNFSAPAHPEVFDALPPLPPSMHLEPLINVHKQRLVARTVKALVSGQHLASRLQYPIDRRLFQRCLRLRGLDPATLQRKLVMYPD</sequence>
<gene>
    <name evidence="6" type="ORF">DFH94DRAFT_841784</name>
</gene>
<evidence type="ECO:0000313" key="6">
    <source>
        <dbReference type="EMBL" id="KAF8487461.1"/>
    </source>
</evidence>
<dbReference type="PROSITE" id="PS50009">
    <property type="entry name" value="RASGEF_CAT"/>
    <property type="match status" value="1"/>
</dbReference>
<feature type="compositionally biased region" description="Low complexity" evidence="3">
    <location>
        <begin position="22"/>
        <end position="54"/>
    </location>
</feature>
<dbReference type="SMART" id="SM00229">
    <property type="entry name" value="RasGEFN"/>
    <property type="match status" value="1"/>
</dbReference>
<feature type="compositionally biased region" description="Low complexity" evidence="3">
    <location>
        <begin position="953"/>
        <end position="963"/>
    </location>
</feature>
<dbReference type="InterPro" id="IPR001895">
    <property type="entry name" value="RASGEF_cat_dom"/>
</dbReference>
<evidence type="ECO:0000313" key="7">
    <source>
        <dbReference type="Proteomes" id="UP000759537"/>
    </source>
</evidence>
<feature type="compositionally biased region" description="Polar residues" evidence="3">
    <location>
        <begin position="1038"/>
        <end position="1047"/>
    </location>
</feature>
<dbReference type="PROSITE" id="PS50212">
    <property type="entry name" value="RASGEF_NTER"/>
    <property type="match status" value="1"/>
</dbReference>